<dbReference type="RefSeq" id="WP_034844368.1">
    <property type="nucleotide sequence ID" value="NZ_JANX01000376.1"/>
</dbReference>
<evidence type="ECO:0000313" key="3">
    <source>
        <dbReference type="Proteomes" id="UP000029995"/>
    </source>
</evidence>
<comment type="caution">
    <text evidence="2">The sequence shown here is derived from an EMBL/GenBank/DDBJ whole genome shotgun (WGS) entry which is preliminary data.</text>
</comment>
<dbReference type="Proteomes" id="UP000029995">
    <property type="component" value="Unassembled WGS sequence"/>
</dbReference>
<sequence>MMDCLIVWAALGPVLAFIAGAVVIAWWDDEEEEPLLPNLPRRAGETASGGPGQGPSFDLYGELYDRRRPAWVPLHAPPAGHPGPRATRSCVQCGRMEERP</sequence>
<dbReference type="AlphaFoldDB" id="A0A0A0D4V2"/>
<feature type="region of interest" description="Disordered" evidence="1">
    <location>
        <begin position="74"/>
        <end position="100"/>
    </location>
</feature>
<evidence type="ECO:0000256" key="1">
    <source>
        <dbReference type="SAM" id="MobiDB-lite"/>
    </source>
</evidence>
<protein>
    <submittedName>
        <fullName evidence="2">Uncharacterized protein</fullName>
    </submittedName>
</protein>
<reference evidence="2 3" key="1">
    <citation type="submission" date="2014-01" db="EMBL/GenBank/DDBJ databases">
        <title>Genome sequence determination for a cystic fibrosis isolate, Inquilinus limosus.</title>
        <authorList>
            <person name="Pino M."/>
            <person name="Di Conza J."/>
            <person name="Gutkind G."/>
        </authorList>
    </citation>
    <scope>NUCLEOTIDE SEQUENCE [LARGE SCALE GENOMIC DNA]</scope>
    <source>
        <strain evidence="2 3">MP06</strain>
    </source>
</reference>
<organism evidence="2 3">
    <name type="scientific">Inquilinus limosus MP06</name>
    <dbReference type="NCBI Taxonomy" id="1398085"/>
    <lineage>
        <taxon>Bacteria</taxon>
        <taxon>Pseudomonadati</taxon>
        <taxon>Pseudomonadota</taxon>
        <taxon>Alphaproteobacteria</taxon>
        <taxon>Rhodospirillales</taxon>
        <taxon>Rhodospirillaceae</taxon>
        <taxon>Inquilinus</taxon>
    </lineage>
</organism>
<accession>A0A0A0D4V2</accession>
<dbReference type="OrthoDB" id="9940689at2"/>
<name>A0A0A0D4V2_9PROT</name>
<evidence type="ECO:0000313" key="2">
    <source>
        <dbReference type="EMBL" id="KGM32097.1"/>
    </source>
</evidence>
<dbReference type="EMBL" id="JANX01000376">
    <property type="protein sequence ID" value="KGM32097.1"/>
    <property type="molecule type" value="Genomic_DNA"/>
</dbReference>
<proteinExistence type="predicted"/>
<feature type="region of interest" description="Disordered" evidence="1">
    <location>
        <begin position="36"/>
        <end position="57"/>
    </location>
</feature>
<gene>
    <name evidence="2" type="ORF">P409_23380</name>
</gene>